<accession>A0A7S0GWU7</accession>
<dbReference type="EMBL" id="HBEN01010717">
    <property type="protein sequence ID" value="CAD8445195.1"/>
    <property type="molecule type" value="Transcribed_RNA"/>
</dbReference>
<feature type="transmembrane region" description="Helical" evidence="7">
    <location>
        <begin position="257"/>
        <end position="276"/>
    </location>
</feature>
<dbReference type="Pfam" id="PF04142">
    <property type="entry name" value="Nuc_sug_transp"/>
    <property type="match status" value="1"/>
</dbReference>
<feature type="transmembrane region" description="Helical" evidence="7">
    <location>
        <begin position="182"/>
        <end position="199"/>
    </location>
</feature>
<organism evidence="8">
    <name type="scientific">Micromonas pusilla</name>
    <name type="common">Picoplanktonic green alga</name>
    <name type="synonym">Chromulina pusilla</name>
    <dbReference type="NCBI Taxonomy" id="38833"/>
    <lineage>
        <taxon>Eukaryota</taxon>
        <taxon>Viridiplantae</taxon>
        <taxon>Chlorophyta</taxon>
        <taxon>Mamiellophyceae</taxon>
        <taxon>Mamiellales</taxon>
        <taxon>Mamiellaceae</taxon>
        <taxon>Micromonas</taxon>
    </lineage>
</organism>
<evidence type="ECO:0000256" key="6">
    <source>
        <dbReference type="SAM" id="MobiDB-lite"/>
    </source>
</evidence>
<feature type="transmembrane region" description="Helical" evidence="7">
    <location>
        <begin position="374"/>
        <end position="392"/>
    </location>
</feature>
<name>A0A7S0GWU7_MICPS</name>
<dbReference type="InterPro" id="IPR037185">
    <property type="entry name" value="EmrE-like"/>
</dbReference>
<evidence type="ECO:0000256" key="3">
    <source>
        <dbReference type="ARBA" id="ARBA00022692"/>
    </source>
</evidence>
<keyword evidence="5 7" id="KW-0472">Membrane</keyword>
<feature type="transmembrane region" description="Helical" evidence="7">
    <location>
        <begin position="219"/>
        <end position="245"/>
    </location>
</feature>
<evidence type="ECO:0000256" key="4">
    <source>
        <dbReference type="ARBA" id="ARBA00022989"/>
    </source>
</evidence>
<dbReference type="PANTHER" id="PTHR10231">
    <property type="entry name" value="NUCLEOTIDE-SUGAR TRANSMEMBRANE TRANSPORTER"/>
    <property type="match status" value="1"/>
</dbReference>
<evidence type="ECO:0000256" key="2">
    <source>
        <dbReference type="ARBA" id="ARBA00006447"/>
    </source>
</evidence>
<evidence type="ECO:0000256" key="1">
    <source>
        <dbReference type="ARBA" id="ARBA00004141"/>
    </source>
</evidence>
<reference evidence="8" key="1">
    <citation type="submission" date="2021-01" db="EMBL/GenBank/DDBJ databases">
        <authorList>
            <person name="Corre E."/>
            <person name="Pelletier E."/>
            <person name="Niang G."/>
            <person name="Scheremetjew M."/>
            <person name="Finn R."/>
            <person name="Kale V."/>
            <person name="Holt S."/>
            <person name="Cochrane G."/>
            <person name="Meng A."/>
            <person name="Brown T."/>
            <person name="Cohen L."/>
        </authorList>
    </citation>
    <scope>NUCLEOTIDE SEQUENCE</scope>
    <source>
        <strain evidence="8">CCAC1681</strain>
    </source>
</reference>
<dbReference type="SUPFAM" id="SSF103481">
    <property type="entry name" value="Multidrug resistance efflux transporter EmrE"/>
    <property type="match status" value="1"/>
</dbReference>
<evidence type="ECO:0000256" key="5">
    <source>
        <dbReference type="ARBA" id="ARBA00023136"/>
    </source>
</evidence>
<keyword evidence="4 7" id="KW-1133">Transmembrane helix</keyword>
<feature type="transmembrane region" description="Helical" evidence="7">
    <location>
        <begin position="318"/>
        <end position="340"/>
    </location>
</feature>
<keyword evidence="3 7" id="KW-0812">Transmembrane</keyword>
<dbReference type="GO" id="GO:0015165">
    <property type="term" value="F:pyrimidine nucleotide-sugar transmembrane transporter activity"/>
    <property type="evidence" value="ECO:0007669"/>
    <property type="project" value="InterPro"/>
</dbReference>
<sequence length="460" mass="48944">MPSLFAQKGRAGGAGGVGSAPSEEDGGLTQQRLLILGSHLFLSLAHVFAVHQSAMESAGAEGRDENATRTYAYNPAMVVFLAEFIKLVFSVSAYVHMHLKDSPQGNVWVIIRNELEDAFAERRYARFAVPALIYLIENHLRFIVLSRLASPITWVVFSHVEIPIVAALSFYFLRRRIKKHQWIAVFLLLDGVMAAEIALCHAKGDDDNNHPSCDSLDAYPVVALSLVLFGATLAALAGIAVEFVYKEHFSMSIHLQNAQLYAFGALANGFVVLLSSSATSGVDGGRGQDDEVLGEDGASFANSTEKSLHANDSAFRGFGLVSTWLVVLTLAAFGVVSSLIMKHLSNIAKVFNSAAGMVVVTVVSMVFLGTKVTLPFFLAAATIVASLVSFYGDNHGEGGSRGESANRVLGPGSGHVSNGAVSAFTEDEPFVTAGTPGTPLSSRGSFAFDAPNANETKQLL</sequence>
<proteinExistence type="inferred from homology"/>
<comment type="subcellular location">
    <subcellularLocation>
        <location evidence="1">Membrane</location>
        <topology evidence="1">Multi-pass membrane protein</topology>
    </subcellularLocation>
</comment>
<evidence type="ECO:0000256" key="7">
    <source>
        <dbReference type="SAM" id="Phobius"/>
    </source>
</evidence>
<evidence type="ECO:0000313" key="8">
    <source>
        <dbReference type="EMBL" id="CAD8445195.1"/>
    </source>
</evidence>
<feature type="transmembrane region" description="Helical" evidence="7">
    <location>
        <begin position="347"/>
        <end position="368"/>
    </location>
</feature>
<dbReference type="InterPro" id="IPR007271">
    <property type="entry name" value="Nuc_sug_transpt"/>
</dbReference>
<feature type="transmembrane region" description="Helical" evidence="7">
    <location>
        <begin position="71"/>
        <end position="95"/>
    </location>
</feature>
<protein>
    <recommendedName>
        <fullName evidence="9">Drug/Metabolite transporter superfamily</fullName>
    </recommendedName>
</protein>
<evidence type="ECO:0008006" key="9">
    <source>
        <dbReference type="Google" id="ProtNLM"/>
    </source>
</evidence>
<gene>
    <name evidence="8" type="ORF">MSP1401_LOCUS8862</name>
</gene>
<feature type="region of interest" description="Disordered" evidence="6">
    <location>
        <begin position="1"/>
        <end position="24"/>
    </location>
</feature>
<dbReference type="AlphaFoldDB" id="A0A7S0GWU7"/>
<comment type="similarity">
    <text evidence="2">Belongs to the nucleotide-sugar transporter family. CMP-Sialate:CMP antiporter (TC 2.A.7.12) subfamily.</text>
</comment>
<dbReference type="GO" id="GO:0000139">
    <property type="term" value="C:Golgi membrane"/>
    <property type="evidence" value="ECO:0007669"/>
    <property type="project" value="InterPro"/>
</dbReference>
<feature type="transmembrane region" description="Helical" evidence="7">
    <location>
        <begin position="152"/>
        <end position="173"/>
    </location>
</feature>